<dbReference type="InterPro" id="IPR008189">
    <property type="entry name" value="rRNA_ssu_MeTfrase_I"/>
</dbReference>
<dbReference type="Gene3D" id="3.40.1010.10">
    <property type="entry name" value="Cobalt-precorrin-4 Transmethylase, Domain 1"/>
    <property type="match status" value="1"/>
</dbReference>
<organism evidence="8 9">
    <name type="scientific">Dietzia kunjamensis subsp. schimae</name>
    <dbReference type="NCBI Taxonomy" id="498198"/>
    <lineage>
        <taxon>Bacteria</taxon>
        <taxon>Bacillati</taxon>
        <taxon>Actinomycetota</taxon>
        <taxon>Actinomycetes</taxon>
        <taxon>Mycobacteriales</taxon>
        <taxon>Dietziaceae</taxon>
        <taxon>Dietzia</taxon>
    </lineage>
</organism>
<dbReference type="EC" id="2.1.1.198" evidence="6"/>
<dbReference type="NCBIfam" id="TIGR00096">
    <property type="entry name" value="16S rRNA (cytidine(1402)-2'-O)-methyltransferase"/>
    <property type="match status" value="1"/>
</dbReference>
<dbReference type="Proteomes" id="UP000315460">
    <property type="component" value="Unassembled WGS sequence"/>
</dbReference>
<comment type="subcellular location">
    <subcellularLocation>
        <location evidence="6">Cytoplasm</location>
    </subcellularLocation>
</comment>
<dbReference type="SUPFAM" id="SSF53790">
    <property type="entry name" value="Tetrapyrrole methylase"/>
    <property type="match status" value="1"/>
</dbReference>
<comment type="function">
    <text evidence="6">Catalyzes the 2'-O-methylation of the ribose of cytidine 1402 (C1402) in 16S rRNA.</text>
</comment>
<protein>
    <recommendedName>
        <fullName evidence="6">Ribosomal RNA small subunit methyltransferase I</fullName>
        <ecNumber evidence="6">2.1.1.198</ecNumber>
    </recommendedName>
    <alternativeName>
        <fullName evidence="6">16S rRNA 2'-O-ribose C1402 methyltransferase</fullName>
    </alternativeName>
    <alternativeName>
        <fullName evidence="6">rRNA (cytidine-2'-O-)-methyltransferase RsmI</fullName>
    </alternativeName>
</protein>
<proteinExistence type="inferred from homology"/>
<dbReference type="PANTHER" id="PTHR46111:SF1">
    <property type="entry name" value="RIBOSOMAL RNA SMALL SUBUNIT METHYLTRANSFERASE I"/>
    <property type="match status" value="1"/>
</dbReference>
<dbReference type="InterPro" id="IPR014776">
    <property type="entry name" value="4pyrrole_Mease_sub2"/>
</dbReference>
<evidence type="ECO:0000256" key="3">
    <source>
        <dbReference type="ARBA" id="ARBA00022603"/>
    </source>
</evidence>
<evidence type="ECO:0000313" key="8">
    <source>
        <dbReference type="EMBL" id="SMO45889.1"/>
    </source>
</evidence>
<gene>
    <name evidence="6" type="primary">rsmI</name>
    <name evidence="8" type="ORF">SAMN06265174_101698</name>
</gene>
<name>A0ABY1MXI5_9ACTN</name>
<reference evidence="8 9" key="1">
    <citation type="submission" date="2017-05" db="EMBL/GenBank/DDBJ databases">
        <authorList>
            <person name="Varghese N."/>
            <person name="Submissions S."/>
        </authorList>
    </citation>
    <scope>NUCLEOTIDE SEQUENCE [LARGE SCALE GENOMIC DNA]</scope>
    <source>
        <strain evidence="8 9">DSM 45139</strain>
    </source>
</reference>
<dbReference type="CDD" id="cd11648">
    <property type="entry name" value="RsmI"/>
    <property type="match status" value="1"/>
</dbReference>
<keyword evidence="5 6" id="KW-0949">S-adenosyl-L-methionine</keyword>
<evidence type="ECO:0000256" key="2">
    <source>
        <dbReference type="ARBA" id="ARBA00022552"/>
    </source>
</evidence>
<dbReference type="InterPro" id="IPR000878">
    <property type="entry name" value="4pyrrol_Mease"/>
</dbReference>
<keyword evidence="3 6" id="KW-0489">Methyltransferase</keyword>
<dbReference type="InterPro" id="IPR014777">
    <property type="entry name" value="4pyrrole_Mease_sub1"/>
</dbReference>
<evidence type="ECO:0000256" key="1">
    <source>
        <dbReference type="ARBA" id="ARBA00022490"/>
    </source>
</evidence>
<dbReference type="Pfam" id="PF00590">
    <property type="entry name" value="TP_methylase"/>
    <property type="match status" value="1"/>
</dbReference>
<evidence type="ECO:0000256" key="5">
    <source>
        <dbReference type="ARBA" id="ARBA00022691"/>
    </source>
</evidence>
<keyword evidence="1 6" id="KW-0963">Cytoplasm</keyword>
<accession>A0ABY1MXI5</accession>
<comment type="catalytic activity">
    <reaction evidence="6">
        <text>cytidine(1402) in 16S rRNA + S-adenosyl-L-methionine = 2'-O-methylcytidine(1402) in 16S rRNA + S-adenosyl-L-homocysteine + H(+)</text>
        <dbReference type="Rhea" id="RHEA:42924"/>
        <dbReference type="Rhea" id="RHEA-COMP:10285"/>
        <dbReference type="Rhea" id="RHEA-COMP:10286"/>
        <dbReference type="ChEBI" id="CHEBI:15378"/>
        <dbReference type="ChEBI" id="CHEBI:57856"/>
        <dbReference type="ChEBI" id="CHEBI:59789"/>
        <dbReference type="ChEBI" id="CHEBI:74495"/>
        <dbReference type="ChEBI" id="CHEBI:82748"/>
        <dbReference type="EC" id="2.1.1.198"/>
    </reaction>
</comment>
<comment type="similarity">
    <text evidence="6">Belongs to the methyltransferase superfamily. RsmI family.</text>
</comment>
<dbReference type="HAMAP" id="MF_01877">
    <property type="entry name" value="16SrRNA_methyltr_I"/>
    <property type="match status" value="1"/>
</dbReference>
<keyword evidence="4 6" id="KW-0808">Transferase</keyword>
<evidence type="ECO:0000256" key="4">
    <source>
        <dbReference type="ARBA" id="ARBA00022679"/>
    </source>
</evidence>
<dbReference type="Gene3D" id="3.30.950.10">
    <property type="entry name" value="Methyltransferase, Cobalt-precorrin-4 Transmethylase, Domain 2"/>
    <property type="match status" value="1"/>
</dbReference>
<evidence type="ECO:0000256" key="6">
    <source>
        <dbReference type="HAMAP-Rule" id="MF_01877"/>
    </source>
</evidence>
<dbReference type="PANTHER" id="PTHR46111">
    <property type="entry name" value="RIBOSOMAL RNA SMALL SUBUNIT METHYLTRANSFERASE I"/>
    <property type="match status" value="1"/>
</dbReference>
<keyword evidence="2 6" id="KW-0698">rRNA processing</keyword>
<evidence type="ECO:0000259" key="7">
    <source>
        <dbReference type="Pfam" id="PF00590"/>
    </source>
</evidence>
<evidence type="ECO:0000313" key="9">
    <source>
        <dbReference type="Proteomes" id="UP000315460"/>
    </source>
</evidence>
<sequence length="297" mass="31349">MGAVRRAGMRPATDRVVVMTSGRVVLAATPIGNPADASDRLRQVLATADIVAAEDTRRLRSLSTALGVTIGGRVMSFFEHNEAGRVPQLVERVRAGDVVAVVTDAGMPAVSDPGYSLVVACIEAGLPVTCLPGPSAVTTALVLSGLPVDRFCFDGFPPRRPGRRRTWLARLATEERTCVFFESPHRLADTLAEAAQVLGADRRAAVCRELTKTYEEVLRGTLGELAERTAGGVLGEIVVVVEGADAAGSTATVEDLVEIVEERVEAGERLKDACAAVAEGSAVTKRDLYQAVLDSRA</sequence>
<dbReference type="EMBL" id="FXTG01000001">
    <property type="protein sequence ID" value="SMO45889.1"/>
    <property type="molecule type" value="Genomic_DNA"/>
</dbReference>
<dbReference type="PIRSF" id="PIRSF005917">
    <property type="entry name" value="MTase_YraL"/>
    <property type="match status" value="1"/>
</dbReference>
<dbReference type="InterPro" id="IPR035996">
    <property type="entry name" value="4pyrrol_Methylase_sf"/>
</dbReference>
<comment type="caution">
    <text evidence="8">The sequence shown here is derived from an EMBL/GenBank/DDBJ whole genome shotgun (WGS) entry which is preliminary data.</text>
</comment>
<keyword evidence="9" id="KW-1185">Reference proteome</keyword>
<feature type="domain" description="Tetrapyrrole methylase" evidence="7">
    <location>
        <begin position="24"/>
        <end position="226"/>
    </location>
</feature>